<accession>A0A542DF48</accession>
<comment type="caution">
    <text evidence="3">The sequence shown here is derived from an EMBL/GenBank/DDBJ whole genome shotgun (WGS) entry which is preliminary data.</text>
</comment>
<dbReference type="PANTHER" id="PTHR30204">
    <property type="entry name" value="REDOX-CYCLING DRUG-SENSING TRANSCRIPTIONAL ACTIVATOR SOXR"/>
    <property type="match status" value="1"/>
</dbReference>
<gene>
    <name evidence="3" type="ORF">FB471_1413</name>
</gene>
<organism evidence="3 4">
    <name type="scientific">Amycolatopsis cihanbeyliensis</name>
    <dbReference type="NCBI Taxonomy" id="1128664"/>
    <lineage>
        <taxon>Bacteria</taxon>
        <taxon>Bacillati</taxon>
        <taxon>Actinomycetota</taxon>
        <taxon>Actinomycetes</taxon>
        <taxon>Pseudonocardiales</taxon>
        <taxon>Pseudonocardiaceae</taxon>
        <taxon>Amycolatopsis</taxon>
    </lineage>
</organism>
<dbReference type="PROSITE" id="PS50937">
    <property type="entry name" value="HTH_MERR_2"/>
    <property type="match status" value="1"/>
</dbReference>
<dbReference type="Proteomes" id="UP000320876">
    <property type="component" value="Unassembled WGS sequence"/>
</dbReference>
<dbReference type="InterPro" id="IPR000551">
    <property type="entry name" value="MerR-type_HTH_dom"/>
</dbReference>
<dbReference type="GO" id="GO:0003677">
    <property type="term" value="F:DNA binding"/>
    <property type="evidence" value="ECO:0007669"/>
    <property type="project" value="UniProtKB-KW"/>
</dbReference>
<dbReference type="SUPFAM" id="SSF46955">
    <property type="entry name" value="Putative DNA-binding domain"/>
    <property type="match status" value="1"/>
</dbReference>
<evidence type="ECO:0000313" key="3">
    <source>
        <dbReference type="EMBL" id="TQJ01705.1"/>
    </source>
</evidence>
<protein>
    <submittedName>
        <fullName evidence="3">DNA-binding transcriptional MerR regulator</fullName>
    </submittedName>
</protein>
<keyword evidence="4" id="KW-1185">Reference proteome</keyword>
<evidence type="ECO:0000256" key="1">
    <source>
        <dbReference type="ARBA" id="ARBA00023125"/>
    </source>
</evidence>
<evidence type="ECO:0000259" key="2">
    <source>
        <dbReference type="PROSITE" id="PS50937"/>
    </source>
</evidence>
<dbReference type="PRINTS" id="PR00040">
    <property type="entry name" value="HTHMERR"/>
</dbReference>
<proteinExistence type="predicted"/>
<dbReference type="AlphaFoldDB" id="A0A542DF48"/>
<dbReference type="EMBL" id="VFML01000001">
    <property type="protein sequence ID" value="TQJ01705.1"/>
    <property type="molecule type" value="Genomic_DNA"/>
</dbReference>
<dbReference type="GO" id="GO:0003700">
    <property type="term" value="F:DNA-binding transcription factor activity"/>
    <property type="evidence" value="ECO:0007669"/>
    <property type="project" value="InterPro"/>
</dbReference>
<feature type="domain" description="HTH merR-type" evidence="2">
    <location>
        <begin position="1"/>
        <end position="69"/>
    </location>
</feature>
<reference evidence="3 4" key="1">
    <citation type="submission" date="2019-06" db="EMBL/GenBank/DDBJ databases">
        <title>Sequencing the genomes of 1000 actinobacteria strains.</title>
        <authorList>
            <person name="Klenk H.-P."/>
        </authorList>
    </citation>
    <scope>NUCLEOTIDE SEQUENCE [LARGE SCALE GENOMIC DNA]</scope>
    <source>
        <strain evidence="3 4">DSM 45679</strain>
    </source>
</reference>
<dbReference type="InterPro" id="IPR047057">
    <property type="entry name" value="MerR_fam"/>
</dbReference>
<evidence type="ECO:0000313" key="4">
    <source>
        <dbReference type="Proteomes" id="UP000320876"/>
    </source>
</evidence>
<dbReference type="InterPro" id="IPR009061">
    <property type="entry name" value="DNA-bd_dom_put_sf"/>
</dbReference>
<dbReference type="OrthoDB" id="4569196at2"/>
<dbReference type="SMART" id="SM00422">
    <property type="entry name" value="HTH_MERR"/>
    <property type="match status" value="1"/>
</dbReference>
<sequence>MRIGEVARRTGLSLRAIRRYAQDGLVRASARGQGDVHLYTGQDLVRLHLVRRMEHLGFDLARMRDVLAVLPPGVPVVGEDDGTWLAELVAAAEGRCGELRAAVAAAEEFAAALRKLADHMRILSASRTTSTTR</sequence>
<dbReference type="Pfam" id="PF13411">
    <property type="entry name" value="MerR_1"/>
    <property type="match status" value="1"/>
</dbReference>
<keyword evidence="1 3" id="KW-0238">DNA-binding</keyword>
<dbReference type="PANTHER" id="PTHR30204:SF93">
    <property type="entry name" value="HTH MERR-TYPE DOMAIN-CONTAINING PROTEIN"/>
    <property type="match status" value="1"/>
</dbReference>
<name>A0A542DF48_AMYCI</name>
<dbReference type="Gene3D" id="1.10.1660.10">
    <property type="match status" value="1"/>
</dbReference>